<feature type="chain" id="PRO_5046890541" description="Fungal lipase-type domain-containing protein" evidence="1">
    <location>
        <begin position="20"/>
        <end position="324"/>
    </location>
</feature>
<dbReference type="PANTHER" id="PTHR45856:SF25">
    <property type="entry name" value="FUNGAL LIPASE-LIKE DOMAIN-CONTAINING PROTEIN"/>
    <property type="match status" value="1"/>
</dbReference>
<keyword evidence="1" id="KW-0732">Signal</keyword>
<organism evidence="3 4">
    <name type="scientific">Batrachochytrium salamandrivorans</name>
    <dbReference type="NCBI Taxonomy" id="1357716"/>
    <lineage>
        <taxon>Eukaryota</taxon>
        <taxon>Fungi</taxon>
        <taxon>Fungi incertae sedis</taxon>
        <taxon>Chytridiomycota</taxon>
        <taxon>Chytridiomycota incertae sedis</taxon>
        <taxon>Chytridiomycetes</taxon>
        <taxon>Rhizophydiales</taxon>
        <taxon>Rhizophydiales incertae sedis</taxon>
        <taxon>Batrachochytrium</taxon>
    </lineage>
</organism>
<proteinExistence type="predicted"/>
<feature type="domain" description="Fungal lipase-type" evidence="2">
    <location>
        <begin position="117"/>
        <end position="265"/>
    </location>
</feature>
<evidence type="ECO:0000259" key="2">
    <source>
        <dbReference type="Pfam" id="PF01764"/>
    </source>
</evidence>
<evidence type="ECO:0000313" key="4">
    <source>
        <dbReference type="Proteomes" id="UP001648503"/>
    </source>
</evidence>
<keyword evidence="4" id="KW-1185">Reference proteome</keyword>
<dbReference type="PANTHER" id="PTHR45856">
    <property type="entry name" value="ALPHA/BETA-HYDROLASES SUPERFAMILY PROTEIN"/>
    <property type="match status" value="1"/>
</dbReference>
<dbReference type="Pfam" id="PF01764">
    <property type="entry name" value="Lipase_3"/>
    <property type="match status" value="1"/>
</dbReference>
<evidence type="ECO:0000256" key="1">
    <source>
        <dbReference type="SAM" id="SignalP"/>
    </source>
</evidence>
<evidence type="ECO:0000313" key="3">
    <source>
        <dbReference type="EMBL" id="KAH6596445.1"/>
    </source>
</evidence>
<accession>A0ABQ8FDK8</accession>
<feature type="signal peptide" evidence="1">
    <location>
        <begin position="1"/>
        <end position="19"/>
    </location>
</feature>
<reference evidence="3 4" key="1">
    <citation type="submission" date="2021-02" db="EMBL/GenBank/DDBJ databases">
        <title>Variation within the Batrachochytrium salamandrivorans European outbreak.</title>
        <authorList>
            <person name="Kelly M."/>
            <person name="Pasmans F."/>
            <person name="Shea T.P."/>
            <person name="Munoz J.F."/>
            <person name="Carranza S."/>
            <person name="Cuomo C.A."/>
            <person name="Martel A."/>
        </authorList>
    </citation>
    <scope>NUCLEOTIDE SEQUENCE [LARGE SCALE GENOMIC DNA]</scope>
    <source>
        <strain evidence="3 4">AMFP18/2</strain>
    </source>
</reference>
<protein>
    <recommendedName>
        <fullName evidence="2">Fungal lipase-type domain-containing protein</fullName>
    </recommendedName>
</protein>
<name>A0ABQ8FDK8_9FUNG</name>
<dbReference type="CDD" id="cd00519">
    <property type="entry name" value="Lipase_3"/>
    <property type="match status" value="1"/>
</dbReference>
<dbReference type="InterPro" id="IPR002921">
    <property type="entry name" value="Fungal_lipase-type"/>
</dbReference>
<comment type="caution">
    <text evidence="3">The sequence shown here is derived from an EMBL/GenBank/DDBJ whole genome shotgun (WGS) entry which is preliminary data.</text>
</comment>
<dbReference type="Proteomes" id="UP001648503">
    <property type="component" value="Unassembled WGS sequence"/>
</dbReference>
<dbReference type="Gene3D" id="3.40.50.1820">
    <property type="entry name" value="alpha/beta hydrolase"/>
    <property type="match status" value="1"/>
</dbReference>
<dbReference type="EMBL" id="JAFCIX010000227">
    <property type="protein sequence ID" value="KAH6596445.1"/>
    <property type="molecule type" value="Genomic_DNA"/>
</dbReference>
<gene>
    <name evidence="3" type="ORF">BASA50_005150</name>
</gene>
<dbReference type="InterPro" id="IPR051218">
    <property type="entry name" value="Sec_MonoDiacylglyc_Lipase"/>
</dbReference>
<dbReference type="InterPro" id="IPR029058">
    <property type="entry name" value="AB_hydrolase_fold"/>
</dbReference>
<dbReference type="SUPFAM" id="SSF53474">
    <property type="entry name" value="alpha/beta-Hydrolases"/>
    <property type="match status" value="1"/>
</dbReference>
<sequence>MFSSSTILVYILVATQAIATPVCDPSKSGSLGCGVSNQLYKRALSGPAVKATTASSLAKYMQYSAAVYCDSVTSKSEWSCGTLCQGNTAGTEIKATFSNNGQGIGIVAVDKSSGTTIIAFRGSTNMDDWGTNLDIALEPVTWLTKPPGKKLPEIPSDMKVHTGFQKNYLGVRSKVQAAIKVATDQYPNNKVVFTGHSLGGALASIAAFDFIYSNTPVNSNKVSVFTYGMPRIGNDKFAAWFTKIPFGYTFRVTCQNDPVPHLPPQLFGYLHFDQEFGISDDGVTHTCSNVGNTGETSNCQEADYLPNFDAHKNGYYFSSGCITK</sequence>